<evidence type="ECO:0000256" key="3">
    <source>
        <dbReference type="ARBA" id="ARBA00022692"/>
    </source>
</evidence>
<dbReference type="GO" id="GO:0005886">
    <property type="term" value="C:plasma membrane"/>
    <property type="evidence" value="ECO:0007669"/>
    <property type="project" value="UniProtKB-SubCell"/>
</dbReference>
<protein>
    <submittedName>
        <fullName evidence="8">ComEC/rec2 family protein</fullName>
    </submittedName>
</protein>
<dbReference type="Proteomes" id="UP000000249">
    <property type="component" value="Chromosome 1"/>
</dbReference>
<name>A0A0H3AI65_VIBC3</name>
<feature type="transmembrane region" description="Helical" evidence="6">
    <location>
        <begin position="34"/>
        <end position="49"/>
    </location>
</feature>
<dbReference type="PANTHER" id="PTHR30619:SF1">
    <property type="entry name" value="RECOMBINATION PROTEIN 2"/>
    <property type="match status" value="1"/>
</dbReference>
<dbReference type="KEGG" id="vcr:VC395_1994"/>
<dbReference type="GO" id="GO:0030420">
    <property type="term" value="P:establishment of competence for transformation"/>
    <property type="evidence" value="ECO:0007669"/>
    <property type="project" value="InterPro"/>
</dbReference>
<dbReference type="CDD" id="cd07731">
    <property type="entry name" value="ComA-like_MBL-fold"/>
    <property type="match status" value="1"/>
</dbReference>
<dbReference type="PANTHER" id="PTHR30619">
    <property type="entry name" value="DNA INTERNALIZATION/COMPETENCE PROTEIN COMEC/REC2"/>
    <property type="match status" value="1"/>
</dbReference>
<feature type="transmembrane region" description="Helical" evidence="6">
    <location>
        <begin position="12"/>
        <end position="28"/>
    </location>
</feature>
<evidence type="ECO:0000256" key="5">
    <source>
        <dbReference type="ARBA" id="ARBA00023136"/>
    </source>
</evidence>
<organism evidence="8 9">
    <name type="scientific">Vibrio cholerae serotype O1 (strain ATCC 39541 / Classical Ogawa 395 / O395)</name>
    <dbReference type="NCBI Taxonomy" id="345073"/>
    <lineage>
        <taxon>Bacteria</taxon>
        <taxon>Pseudomonadati</taxon>
        <taxon>Pseudomonadota</taxon>
        <taxon>Gammaproteobacteria</taxon>
        <taxon>Vibrionales</taxon>
        <taxon>Vibrionaceae</taxon>
        <taxon>Vibrio</taxon>
    </lineage>
</organism>
<dbReference type="NCBIfam" id="TIGR00360">
    <property type="entry name" value="ComEC_N-term"/>
    <property type="match status" value="1"/>
</dbReference>
<dbReference type="Gene3D" id="3.60.15.10">
    <property type="entry name" value="Ribonuclease Z/Hydroxyacylglutathione hydrolase-like"/>
    <property type="match status" value="1"/>
</dbReference>
<accession>A0A0H3AI65</accession>
<evidence type="ECO:0000256" key="6">
    <source>
        <dbReference type="SAM" id="Phobius"/>
    </source>
</evidence>
<feature type="transmembrane region" description="Helical" evidence="6">
    <location>
        <begin position="476"/>
        <end position="497"/>
    </location>
</feature>
<gene>
    <name evidence="8" type="ordered locus">VC0395_A1470</name>
</gene>
<dbReference type="NCBIfam" id="TIGR00361">
    <property type="entry name" value="ComEC_Rec2"/>
    <property type="match status" value="1"/>
</dbReference>
<dbReference type="InterPro" id="IPR004797">
    <property type="entry name" value="Competence_ComEC/Rec2"/>
</dbReference>
<keyword evidence="2" id="KW-1003">Cell membrane</keyword>
<dbReference type="AlphaFoldDB" id="A0A0H3AI65"/>
<sequence length="752" mass="85047">MAYGIMTLLSNYWSLISFSITVLSAPYWPWMPSWGWAWLCLIVMVLLGYHRVGRQFLGFVAAILTIVLQGNLIRDQSNVLYQAGPDIIIKGRVDSFFTQTRYAYEGFVLIHEVNGQTLNKMTRPRIRLSAPLLLQPNDRVEFSVTLKPIVGRLNQTGFDLEAHYMAQSVVARAVVKPDTAYQIVQESGIRSSLFFELEQLTHTSPYQGLILALTFGERKGIDEQEWQALRNSGLIHLVAISGLHIGIAFSVGYFLGLGMMRFHAQLLWSPFVCGALLAVLYAWLAGFTLPTQRALIMCLLNVALIMLAFPLSALKRILLTLVAVLLWSPFASLSNSFWMSFLAVAIVLYQLASQSQRQVWWKALLWAQVFLVCLMAPVTAYFFGGLSVTAVLYNLVFIPWFSLVIVPALFLGLLLMVVWPSVAAAYWPWVDWTFLPLDWALQFADVGWWVVPSKVQGVVAASVAILLLYRFMSLKACSLLLGMIGLWWWFPSLTPLWRMDVLDVGHGLAIVIEQDERAIVYDTGSSWPGGSYVQSVIEPMLQQRGLRQVDGVILSHLDNDHAGDWQGLAERWQPNWIRASQLGTEFMPCIRGESWQWQSLHFTVLWPPQAVSRAYNQHSCVIRMTDTQSNHSVLLSGDVTAMGEWLLARDGAQLQSEVMIVPHHGSKTSSTAEFIAQVNPKLAIASVAKDNRWNLPNPQVVARYQAQQVEWLDTGHAGQISLFFYLDQLDWFTQRSLGWQPWYRQMLRKGVE</sequence>
<evidence type="ECO:0000259" key="7">
    <source>
        <dbReference type="SMART" id="SM00849"/>
    </source>
</evidence>
<evidence type="ECO:0000313" key="9">
    <source>
        <dbReference type="Proteomes" id="UP000000249"/>
    </source>
</evidence>
<proteinExistence type="predicted"/>
<feature type="transmembrane region" description="Helical" evidence="6">
    <location>
        <begin position="321"/>
        <end position="349"/>
    </location>
</feature>
<dbReference type="EMBL" id="CP000627">
    <property type="protein sequence ID" value="ABQ20037.1"/>
    <property type="molecule type" value="Genomic_DNA"/>
</dbReference>
<evidence type="ECO:0000256" key="1">
    <source>
        <dbReference type="ARBA" id="ARBA00004651"/>
    </source>
</evidence>
<keyword evidence="4 6" id="KW-1133">Transmembrane helix</keyword>
<evidence type="ECO:0000256" key="2">
    <source>
        <dbReference type="ARBA" id="ARBA00022475"/>
    </source>
</evidence>
<dbReference type="SUPFAM" id="SSF56281">
    <property type="entry name" value="Metallo-hydrolase/oxidoreductase"/>
    <property type="match status" value="1"/>
</dbReference>
<dbReference type="InterPro" id="IPR004477">
    <property type="entry name" value="ComEC_N"/>
</dbReference>
<dbReference type="Pfam" id="PF13567">
    <property type="entry name" value="DUF4131"/>
    <property type="match status" value="1"/>
</dbReference>
<dbReference type="InterPro" id="IPR052159">
    <property type="entry name" value="Competence_DNA_uptake"/>
</dbReference>
<dbReference type="eggNOG" id="COG2333">
    <property type="taxonomic scope" value="Bacteria"/>
</dbReference>
<dbReference type="SMART" id="SM00849">
    <property type="entry name" value="Lactamase_B"/>
    <property type="match status" value="1"/>
</dbReference>
<dbReference type="KEGG" id="vco:VC0395_A1470"/>
<dbReference type="InterPro" id="IPR001279">
    <property type="entry name" value="Metallo-B-lactamas"/>
</dbReference>
<evidence type="ECO:0000313" key="8">
    <source>
        <dbReference type="EMBL" id="ABQ20037.1"/>
    </source>
</evidence>
<keyword evidence="5 6" id="KW-0472">Membrane</keyword>
<feature type="transmembrane region" description="Helical" evidence="6">
    <location>
        <begin position="294"/>
        <end position="314"/>
    </location>
</feature>
<dbReference type="Pfam" id="PF00753">
    <property type="entry name" value="Lactamase_B"/>
    <property type="match status" value="1"/>
</dbReference>
<dbReference type="eggNOG" id="COG0658">
    <property type="taxonomic scope" value="Bacteria"/>
</dbReference>
<evidence type="ECO:0000256" key="4">
    <source>
        <dbReference type="ARBA" id="ARBA00022989"/>
    </source>
</evidence>
<dbReference type="PATRIC" id="fig|345073.21.peg.1927"/>
<feature type="transmembrane region" description="Helical" evidence="6">
    <location>
        <begin position="234"/>
        <end position="255"/>
    </location>
</feature>
<reference evidence="8 9" key="1">
    <citation type="submission" date="2007-03" db="EMBL/GenBank/DDBJ databases">
        <authorList>
            <person name="Heidelberg J."/>
        </authorList>
    </citation>
    <scope>NUCLEOTIDE SEQUENCE [LARGE SCALE GENOMIC DNA]</scope>
    <source>
        <strain evidence="9">ATCC 39541 / Classical Ogawa 395 / O395</strain>
    </source>
</reference>
<dbReference type="InterPro" id="IPR035681">
    <property type="entry name" value="ComA-like_MBL"/>
</dbReference>
<keyword evidence="3 6" id="KW-0812">Transmembrane</keyword>
<feature type="transmembrane region" description="Helical" evidence="6">
    <location>
        <begin position="400"/>
        <end position="427"/>
    </location>
</feature>
<feature type="domain" description="Metallo-beta-lactamase" evidence="7">
    <location>
        <begin position="506"/>
        <end position="689"/>
    </location>
</feature>
<feature type="transmembrane region" description="Helical" evidence="6">
    <location>
        <begin position="369"/>
        <end position="393"/>
    </location>
</feature>
<dbReference type="OrthoDB" id="9761531at2"/>
<dbReference type="Pfam" id="PF03772">
    <property type="entry name" value="Competence"/>
    <property type="match status" value="1"/>
</dbReference>
<feature type="transmembrane region" description="Helical" evidence="6">
    <location>
        <begin position="267"/>
        <end position="288"/>
    </location>
</feature>
<comment type="subcellular location">
    <subcellularLocation>
        <location evidence="1">Cell membrane</location>
        <topology evidence="1">Multi-pass membrane protein</topology>
    </subcellularLocation>
</comment>
<dbReference type="InterPro" id="IPR025405">
    <property type="entry name" value="DUF4131"/>
</dbReference>
<dbReference type="InterPro" id="IPR036866">
    <property type="entry name" value="RibonucZ/Hydroxyglut_hydro"/>
</dbReference>